<sequence>MTEQKKDYTMHQAALMLDVHRDTIMYWEEKGLIPPARRNKKNNYRVYNIDEVMKIAELRGIGAVDEEAVEREKIKRQLERKRKKQLAAYS</sequence>
<dbReference type="SUPFAM" id="SSF46955">
    <property type="entry name" value="Putative DNA-binding domain"/>
    <property type="match status" value="1"/>
</dbReference>
<feature type="domain" description="HTH merR-type" evidence="1">
    <location>
        <begin position="7"/>
        <end position="48"/>
    </location>
</feature>
<dbReference type="CDD" id="cd00592">
    <property type="entry name" value="HTH_MerR-like"/>
    <property type="match status" value="1"/>
</dbReference>
<proteinExistence type="predicted"/>
<evidence type="ECO:0000259" key="1">
    <source>
        <dbReference type="PROSITE" id="PS50937"/>
    </source>
</evidence>
<evidence type="ECO:0000313" key="2">
    <source>
        <dbReference type="EMBL" id="MBO3794196.1"/>
    </source>
</evidence>
<dbReference type="AlphaFoldDB" id="A0A8I1WDG1"/>
<comment type="caution">
    <text evidence="2">The sequence shown here is derived from an EMBL/GenBank/DDBJ whole genome shotgun (WGS) entry which is preliminary data.</text>
</comment>
<dbReference type="Gene3D" id="1.10.1660.10">
    <property type="match status" value="1"/>
</dbReference>
<organism evidence="2 3">
    <name type="scientific">Bacillus subtilis</name>
    <dbReference type="NCBI Taxonomy" id="1423"/>
    <lineage>
        <taxon>Bacteria</taxon>
        <taxon>Bacillati</taxon>
        <taxon>Bacillota</taxon>
        <taxon>Bacilli</taxon>
        <taxon>Bacillales</taxon>
        <taxon>Bacillaceae</taxon>
        <taxon>Bacillus</taxon>
    </lineage>
</organism>
<accession>A0A8I1WDG1</accession>
<name>A0A8I1WDG1_BACIU</name>
<dbReference type="Pfam" id="PF13411">
    <property type="entry name" value="MerR_1"/>
    <property type="match status" value="1"/>
</dbReference>
<dbReference type="PROSITE" id="PS50937">
    <property type="entry name" value="HTH_MERR_2"/>
    <property type="match status" value="1"/>
</dbReference>
<dbReference type="EMBL" id="JAGFPW010000005">
    <property type="protein sequence ID" value="MBO3794196.1"/>
    <property type="molecule type" value="Genomic_DNA"/>
</dbReference>
<dbReference type="InterPro" id="IPR000551">
    <property type="entry name" value="MerR-type_HTH_dom"/>
</dbReference>
<dbReference type="SMART" id="SM00422">
    <property type="entry name" value="HTH_MERR"/>
    <property type="match status" value="1"/>
</dbReference>
<dbReference type="RefSeq" id="WP_163190095.1">
    <property type="nucleotide sequence ID" value="NZ_JAGFPW010000005.1"/>
</dbReference>
<reference evidence="2" key="1">
    <citation type="submission" date="2021-03" db="EMBL/GenBank/DDBJ databases">
        <title>Isolation of Bacillus subtilis from fermented food sample.</title>
        <authorList>
            <person name="Lakshmanan V."/>
            <person name="Athira K."/>
            <person name="Rajagopal K."/>
        </authorList>
    </citation>
    <scope>NUCLEOTIDE SEQUENCE</scope>
    <source>
        <strain evidence="2">S1</strain>
    </source>
</reference>
<dbReference type="GO" id="GO:0003677">
    <property type="term" value="F:DNA binding"/>
    <property type="evidence" value="ECO:0007669"/>
    <property type="project" value="InterPro"/>
</dbReference>
<gene>
    <name evidence="2" type="ORF">J5227_07720</name>
</gene>
<protein>
    <submittedName>
        <fullName evidence="2">MerR family transcriptional regulator</fullName>
    </submittedName>
</protein>
<evidence type="ECO:0000313" key="3">
    <source>
        <dbReference type="Proteomes" id="UP000665181"/>
    </source>
</evidence>
<dbReference type="InterPro" id="IPR009061">
    <property type="entry name" value="DNA-bd_dom_put_sf"/>
</dbReference>
<dbReference type="GO" id="GO:0006355">
    <property type="term" value="P:regulation of DNA-templated transcription"/>
    <property type="evidence" value="ECO:0007669"/>
    <property type="project" value="InterPro"/>
</dbReference>
<dbReference type="Proteomes" id="UP000665181">
    <property type="component" value="Unassembled WGS sequence"/>
</dbReference>